<keyword evidence="10" id="KW-0067">ATP-binding</keyword>
<keyword evidence="4" id="KW-1003">Cell membrane</keyword>
<dbReference type="InterPro" id="IPR003594">
    <property type="entry name" value="HATPase_dom"/>
</dbReference>
<evidence type="ECO:0000256" key="12">
    <source>
        <dbReference type="ARBA" id="ARBA00023012"/>
    </source>
</evidence>
<dbReference type="Pfam" id="PF00512">
    <property type="entry name" value="HisKA"/>
    <property type="match status" value="1"/>
</dbReference>
<dbReference type="InterPro" id="IPR050398">
    <property type="entry name" value="HssS/ArlS-like"/>
</dbReference>
<dbReference type="Pfam" id="PF02518">
    <property type="entry name" value="HATPase_c"/>
    <property type="match status" value="1"/>
</dbReference>
<dbReference type="SMART" id="SM00388">
    <property type="entry name" value="HisKA"/>
    <property type="match status" value="1"/>
</dbReference>
<protein>
    <recommendedName>
        <fullName evidence="3">histidine kinase</fullName>
        <ecNumber evidence="3">2.7.13.3</ecNumber>
    </recommendedName>
</protein>
<name>A0A1I1AXU4_9CLOT</name>
<feature type="transmembrane region" description="Helical" evidence="14">
    <location>
        <begin position="315"/>
        <end position="335"/>
    </location>
</feature>
<keyword evidence="7 14" id="KW-0812">Transmembrane</keyword>
<comment type="catalytic activity">
    <reaction evidence="1">
        <text>ATP + protein L-histidine = ADP + protein N-phospho-L-histidine.</text>
        <dbReference type="EC" id="2.7.13.3"/>
    </reaction>
</comment>
<evidence type="ECO:0000256" key="2">
    <source>
        <dbReference type="ARBA" id="ARBA00004651"/>
    </source>
</evidence>
<dbReference type="PANTHER" id="PTHR45528">
    <property type="entry name" value="SENSOR HISTIDINE KINASE CPXA"/>
    <property type="match status" value="1"/>
</dbReference>
<keyword evidence="6" id="KW-0808">Transferase</keyword>
<keyword evidence="5" id="KW-0597">Phosphoprotein</keyword>
<keyword evidence="12" id="KW-0902">Two-component regulatory system</keyword>
<dbReference type="CDD" id="cd00082">
    <property type="entry name" value="HisKA"/>
    <property type="match status" value="1"/>
</dbReference>
<dbReference type="GO" id="GO:0000155">
    <property type="term" value="F:phosphorelay sensor kinase activity"/>
    <property type="evidence" value="ECO:0007669"/>
    <property type="project" value="InterPro"/>
</dbReference>
<dbReference type="InterPro" id="IPR036097">
    <property type="entry name" value="HisK_dim/P_sf"/>
</dbReference>
<evidence type="ECO:0000256" key="6">
    <source>
        <dbReference type="ARBA" id="ARBA00022679"/>
    </source>
</evidence>
<dbReference type="RefSeq" id="WP_143087351.1">
    <property type="nucleotide sequence ID" value="NZ_FOKI01000053.1"/>
</dbReference>
<dbReference type="AlphaFoldDB" id="A0A1I1AXU4"/>
<organism evidence="16 17">
    <name type="scientific">Clostridium frigidicarnis</name>
    <dbReference type="NCBI Taxonomy" id="84698"/>
    <lineage>
        <taxon>Bacteria</taxon>
        <taxon>Bacillati</taxon>
        <taxon>Bacillota</taxon>
        <taxon>Clostridia</taxon>
        <taxon>Eubacteriales</taxon>
        <taxon>Clostridiaceae</taxon>
        <taxon>Clostridium</taxon>
    </lineage>
</organism>
<evidence type="ECO:0000256" key="1">
    <source>
        <dbReference type="ARBA" id="ARBA00000085"/>
    </source>
</evidence>
<evidence type="ECO:0000256" key="4">
    <source>
        <dbReference type="ARBA" id="ARBA00022475"/>
    </source>
</evidence>
<evidence type="ECO:0000256" key="7">
    <source>
        <dbReference type="ARBA" id="ARBA00022692"/>
    </source>
</evidence>
<feature type="transmembrane region" description="Helical" evidence="14">
    <location>
        <begin position="247"/>
        <end position="267"/>
    </location>
</feature>
<evidence type="ECO:0000256" key="13">
    <source>
        <dbReference type="ARBA" id="ARBA00023136"/>
    </source>
</evidence>
<evidence type="ECO:0000313" key="17">
    <source>
        <dbReference type="Proteomes" id="UP000198619"/>
    </source>
</evidence>
<keyword evidence="17" id="KW-1185">Reference proteome</keyword>
<evidence type="ECO:0000256" key="10">
    <source>
        <dbReference type="ARBA" id="ARBA00022840"/>
    </source>
</evidence>
<accession>A0A1I1AXU4</accession>
<dbReference type="InterPro" id="IPR005467">
    <property type="entry name" value="His_kinase_dom"/>
</dbReference>
<sequence length="643" mass="74210">MLVTKLKSKKVLDWIRKLYPFLFLLAIFMIISIYNTFNRGIKFAKIDIKNATQYREYVLQQQMESDEEYSKTNFEESKWISKYVSDVNVRIYSQTSYLKDIKEKSQEDLDKLGNSMSNVKGVKFFILHKPSGKYLTNNDGSLTNSMIEDIKNGNANLESEVEGVSYIRSVSQPASSPAVMNFENHLRYIEDPGEYLEAYWLPNTIGEDDSVYQDVRYVSNQKQYLDRSLTEASNKLLKAKDNLINEVASVIFKIVILGIIIFFMLLIDTKEGREILEKSFVFKFLRSIKNWLINRIDNIKSVKNIFACKSLSKKFMFFILTSILSVICVLSTMILTRTEEVFFAGLVVVVYIIFILPIAFKFMRNISMIIDGTDKIVNGDLNYQLIEKGEKNLSHLAKNINTIRNGFKVSIDDQFKNERLKSELVANVSHDLKTPLTSIINYTDILMREDITDEEREDYIKILNTKSLKLKSLIEDLFEVSKINSGKLELTKENINLVELIRQSLGEFSNSQLYSSKNLSFIFKTFSENITMNLDGKKMSRVFENLITNALKYSMENTRVYIDIKEIQSGIAISFKNISEFPLDFDKEEIFERFTRGDKSRTSNVEGNGLGLAIAKSLVECHNGKMNIDLDGDLFKVFIELYN</sequence>
<keyword evidence="11 14" id="KW-1133">Transmembrane helix</keyword>
<dbReference type="Proteomes" id="UP000198619">
    <property type="component" value="Unassembled WGS sequence"/>
</dbReference>
<dbReference type="STRING" id="84698.SAMN04488528_10533"/>
<evidence type="ECO:0000256" key="11">
    <source>
        <dbReference type="ARBA" id="ARBA00022989"/>
    </source>
</evidence>
<dbReference type="FunFam" id="1.10.287.130:FF:000008">
    <property type="entry name" value="Two-component sensor histidine kinase"/>
    <property type="match status" value="1"/>
</dbReference>
<feature type="transmembrane region" description="Helical" evidence="14">
    <location>
        <begin position="21"/>
        <end position="37"/>
    </location>
</feature>
<evidence type="ECO:0000256" key="8">
    <source>
        <dbReference type="ARBA" id="ARBA00022741"/>
    </source>
</evidence>
<dbReference type="Gene3D" id="1.10.287.130">
    <property type="match status" value="1"/>
</dbReference>
<dbReference type="EMBL" id="FOKI01000053">
    <property type="protein sequence ID" value="SFB42904.1"/>
    <property type="molecule type" value="Genomic_DNA"/>
</dbReference>
<keyword evidence="8" id="KW-0547">Nucleotide-binding</keyword>
<feature type="domain" description="Histidine kinase" evidence="15">
    <location>
        <begin position="427"/>
        <end position="643"/>
    </location>
</feature>
<dbReference type="SMART" id="SM00387">
    <property type="entry name" value="HATPase_c"/>
    <property type="match status" value="1"/>
</dbReference>
<dbReference type="EC" id="2.7.13.3" evidence="3"/>
<dbReference type="OrthoDB" id="9792991at2"/>
<dbReference type="SUPFAM" id="SSF55874">
    <property type="entry name" value="ATPase domain of HSP90 chaperone/DNA topoisomerase II/histidine kinase"/>
    <property type="match status" value="1"/>
</dbReference>
<evidence type="ECO:0000259" key="15">
    <source>
        <dbReference type="PROSITE" id="PS50109"/>
    </source>
</evidence>
<reference evidence="16 17" key="1">
    <citation type="submission" date="2016-10" db="EMBL/GenBank/DDBJ databases">
        <authorList>
            <person name="de Groot N.N."/>
        </authorList>
    </citation>
    <scope>NUCLEOTIDE SEQUENCE [LARGE SCALE GENOMIC DNA]</scope>
    <source>
        <strain evidence="16 17">DSM 12271</strain>
    </source>
</reference>
<evidence type="ECO:0000256" key="14">
    <source>
        <dbReference type="SAM" id="Phobius"/>
    </source>
</evidence>
<dbReference type="GO" id="GO:0005886">
    <property type="term" value="C:plasma membrane"/>
    <property type="evidence" value="ECO:0007669"/>
    <property type="project" value="UniProtKB-SubCell"/>
</dbReference>
<keyword evidence="13 14" id="KW-0472">Membrane</keyword>
<dbReference type="PROSITE" id="PS50109">
    <property type="entry name" value="HIS_KIN"/>
    <property type="match status" value="1"/>
</dbReference>
<evidence type="ECO:0000256" key="5">
    <source>
        <dbReference type="ARBA" id="ARBA00022553"/>
    </source>
</evidence>
<dbReference type="GO" id="GO:0005524">
    <property type="term" value="F:ATP binding"/>
    <property type="evidence" value="ECO:0007669"/>
    <property type="project" value="UniProtKB-KW"/>
</dbReference>
<dbReference type="PANTHER" id="PTHR45528:SF1">
    <property type="entry name" value="SENSOR HISTIDINE KINASE CPXA"/>
    <property type="match status" value="1"/>
</dbReference>
<gene>
    <name evidence="16" type="ORF">SAMN04488528_10533</name>
</gene>
<dbReference type="FunFam" id="3.30.565.10:FF:000013">
    <property type="entry name" value="Two-component sensor histidine kinase"/>
    <property type="match status" value="1"/>
</dbReference>
<proteinExistence type="predicted"/>
<dbReference type="PRINTS" id="PR00344">
    <property type="entry name" value="BCTRLSENSOR"/>
</dbReference>
<dbReference type="SUPFAM" id="SSF47384">
    <property type="entry name" value="Homodimeric domain of signal transducing histidine kinase"/>
    <property type="match status" value="1"/>
</dbReference>
<comment type="subcellular location">
    <subcellularLocation>
        <location evidence="2">Cell membrane</location>
        <topology evidence="2">Multi-pass membrane protein</topology>
    </subcellularLocation>
</comment>
<evidence type="ECO:0000256" key="3">
    <source>
        <dbReference type="ARBA" id="ARBA00012438"/>
    </source>
</evidence>
<feature type="transmembrane region" description="Helical" evidence="14">
    <location>
        <begin position="341"/>
        <end position="360"/>
    </location>
</feature>
<dbReference type="InterPro" id="IPR004358">
    <property type="entry name" value="Sig_transdc_His_kin-like_C"/>
</dbReference>
<dbReference type="InterPro" id="IPR003661">
    <property type="entry name" value="HisK_dim/P_dom"/>
</dbReference>
<dbReference type="Gene3D" id="3.30.565.10">
    <property type="entry name" value="Histidine kinase-like ATPase, C-terminal domain"/>
    <property type="match status" value="1"/>
</dbReference>
<evidence type="ECO:0000256" key="9">
    <source>
        <dbReference type="ARBA" id="ARBA00022777"/>
    </source>
</evidence>
<keyword evidence="9 16" id="KW-0418">Kinase</keyword>
<dbReference type="InterPro" id="IPR036890">
    <property type="entry name" value="HATPase_C_sf"/>
</dbReference>
<evidence type="ECO:0000313" key="16">
    <source>
        <dbReference type="EMBL" id="SFB42904.1"/>
    </source>
</evidence>